<reference evidence="1 2" key="1">
    <citation type="submission" date="2021-06" db="EMBL/GenBank/DDBJ databases">
        <title>Caerostris extrusa draft genome.</title>
        <authorList>
            <person name="Kono N."/>
            <person name="Arakawa K."/>
        </authorList>
    </citation>
    <scope>NUCLEOTIDE SEQUENCE [LARGE SCALE GENOMIC DNA]</scope>
</reference>
<protein>
    <submittedName>
        <fullName evidence="1">Uncharacterized protein</fullName>
    </submittedName>
</protein>
<gene>
    <name evidence="1" type="ORF">CEXT_783151</name>
</gene>
<evidence type="ECO:0000313" key="2">
    <source>
        <dbReference type="Proteomes" id="UP001054945"/>
    </source>
</evidence>
<proteinExistence type="predicted"/>
<feature type="non-terminal residue" evidence="1">
    <location>
        <position position="29"/>
    </location>
</feature>
<keyword evidence="2" id="KW-1185">Reference proteome</keyword>
<name>A0AAV4XZC5_CAEEX</name>
<dbReference type="EMBL" id="BPLR01018419">
    <property type="protein sequence ID" value="GIY99389.1"/>
    <property type="molecule type" value="Genomic_DNA"/>
</dbReference>
<comment type="caution">
    <text evidence="1">The sequence shown here is derived from an EMBL/GenBank/DDBJ whole genome shotgun (WGS) entry which is preliminary data.</text>
</comment>
<dbReference type="Proteomes" id="UP001054945">
    <property type="component" value="Unassembled WGS sequence"/>
</dbReference>
<organism evidence="1 2">
    <name type="scientific">Caerostris extrusa</name>
    <name type="common">Bark spider</name>
    <name type="synonym">Caerostris bankana</name>
    <dbReference type="NCBI Taxonomy" id="172846"/>
    <lineage>
        <taxon>Eukaryota</taxon>
        <taxon>Metazoa</taxon>
        <taxon>Ecdysozoa</taxon>
        <taxon>Arthropoda</taxon>
        <taxon>Chelicerata</taxon>
        <taxon>Arachnida</taxon>
        <taxon>Araneae</taxon>
        <taxon>Araneomorphae</taxon>
        <taxon>Entelegynae</taxon>
        <taxon>Araneoidea</taxon>
        <taxon>Araneidae</taxon>
        <taxon>Caerostris</taxon>
    </lineage>
</organism>
<sequence length="29" mass="3301">MSTLDVDVVRTYDIDNGIAWSKDPPNLHQ</sequence>
<evidence type="ECO:0000313" key="1">
    <source>
        <dbReference type="EMBL" id="GIY99389.1"/>
    </source>
</evidence>
<dbReference type="AlphaFoldDB" id="A0AAV4XZC5"/>
<accession>A0AAV4XZC5</accession>